<dbReference type="InterPro" id="IPR051396">
    <property type="entry name" value="Bact_Antivir_Def_Nuclease"/>
</dbReference>
<dbReference type="InterPro" id="IPR041685">
    <property type="entry name" value="AAA_GajA/Old/RecF-like"/>
</dbReference>
<dbReference type="GO" id="GO:0016887">
    <property type="term" value="F:ATP hydrolysis activity"/>
    <property type="evidence" value="ECO:0007669"/>
    <property type="project" value="InterPro"/>
</dbReference>
<name>A0A1M2UTZ3_MARNT</name>
<feature type="domain" description="DUF3696" evidence="1">
    <location>
        <begin position="500"/>
        <end position="541"/>
    </location>
</feature>
<comment type="caution">
    <text evidence="3">The sequence shown here is derived from an EMBL/GenBank/DDBJ whole genome shotgun (WGS) entry which is preliminary data.</text>
</comment>
<dbReference type="EMBL" id="MPKY01000001">
    <property type="protein sequence ID" value="OJS98786.1"/>
    <property type="molecule type" value="Genomic_DNA"/>
</dbReference>
<dbReference type="Pfam" id="PF12476">
    <property type="entry name" value="DUF3696"/>
    <property type="match status" value="1"/>
</dbReference>
<dbReference type="InterPro" id="IPR027417">
    <property type="entry name" value="P-loop_NTPase"/>
</dbReference>
<evidence type="ECO:0000259" key="2">
    <source>
        <dbReference type="Pfam" id="PF13175"/>
    </source>
</evidence>
<evidence type="ECO:0008006" key="5">
    <source>
        <dbReference type="Google" id="ProtNLM"/>
    </source>
</evidence>
<dbReference type="OrthoDB" id="3322489at2"/>
<dbReference type="SUPFAM" id="SSF52540">
    <property type="entry name" value="P-loop containing nucleoside triphosphate hydrolases"/>
    <property type="match status" value="1"/>
</dbReference>
<dbReference type="PANTHER" id="PTHR43581:SF2">
    <property type="entry name" value="EXCINUCLEASE ATPASE SUBUNIT"/>
    <property type="match status" value="1"/>
</dbReference>
<evidence type="ECO:0000259" key="1">
    <source>
        <dbReference type="Pfam" id="PF12476"/>
    </source>
</evidence>
<protein>
    <recommendedName>
        <fullName evidence="5">DUF3696 domain-containing protein</fullName>
    </recommendedName>
</protein>
<dbReference type="Gene3D" id="3.40.50.300">
    <property type="entry name" value="P-loop containing nucleotide triphosphate hydrolases"/>
    <property type="match status" value="1"/>
</dbReference>
<evidence type="ECO:0000313" key="4">
    <source>
        <dbReference type="Proteomes" id="UP000183986"/>
    </source>
</evidence>
<gene>
    <name evidence="3" type="ORF">BEE62_00920</name>
</gene>
<dbReference type="RefSeq" id="WP_072675904.1">
    <property type="nucleotide sequence ID" value="NZ_MPKY01000001.1"/>
</dbReference>
<keyword evidence="4" id="KW-1185">Reference proteome</keyword>
<evidence type="ECO:0000313" key="3">
    <source>
        <dbReference type="EMBL" id="OJS98786.1"/>
    </source>
</evidence>
<dbReference type="PANTHER" id="PTHR43581">
    <property type="entry name" value="ATP/GTP PHOSPHATASE"/>
    <property type="match status" value="1"/>
</dbReference>
<sequence>MKIKRISLTNFRSFKDTQSIEIAPVTLLFGPNSVGKSSVLMALAYVQQILKKGHCNPQKLDALGDKTIGGFRALVHGQDLKKTIRVRLDYAAGKTPFVYYGANVDEMANHIQNVSYVLMNDFGGSIESGSIELEIAWSERFKQAYVKNYRVWANDVYVGCIHSSEDQKNTLIRELNTQHPLLVPHNNDDWLAGQYGDADEREPLEADEYHTEFEQVLNLLNPNPASTAAVSDKELSGADFVNRIAPIALACRSGAVPLLGVPVVTNLVGQDFDELEEHFNYLVAREVLSQAFVLPLDKLLEYLDKSVQIGPLRVVPDNDYVPNPHPEQKEWVDGSAAWDLLHKDPNSDEAVRRLIRNTSEWFASSDKLDAGYEIINKSIAGSLHAEGYEGDLGLFSKRHVFFKELRSNILLSANQLGTGISQVLPIVVAANHDDIALISVEQPELHIHPRFQVELADVFLRAKQKHSFLIETHSEHIILRLLKRIRQTTDKELPENYLPIEEDDVSIVYLEPTENGVVTKRIRVDEDGEFVDRWPQGFFVERREELL</sequence>
<dbReference type="Pfam" id="PF13175">
    <property type="entry name" value="AAA_15"/>
    <property type="match status" value="2"/>
</dbReference>
<dbReference type="GO" id="GO:0005524">
    <property type="term" value="F:ATP binding"/>
    <property type="evidence" value="ECO:0007669"/>
    <property type="project" value="InterPro"/>
</dbReference>
<reference evidence="3" key="1">
    <citation type="submission" date="2016-11" db="EMBL/GenBank/DDBJ databases">
        <title>Draft Genome Sequence of Marinobacter hydrocarbonoclasticus strain STW2, a polyaromatic aromatic hydrocarbon degrading and denitrifying bacterium from rhizosphere of Seagrass Enhalus acodoides.</title>
        <authorList>
            <person name="Ling J."/>
            <person name="Dong J."/>
        </authorList>
    </citation>
    <scope>NUCLEOTIDE SEQUENCE [LARGE SCALE GENOMIC DNA]</scope>
    <source>
        <strain evidence="3">STW2</strain>
    </source>
</reference>
<dbReference type="Proteomes" id="UP000183986">
    <property type="component" value="Unassembled WGS sequence"/>
</dbReference>
<accession>A0A1M2UTZ3</accession>
<organism evidence="3 4">
    <name type="scientific">Marinobacter nauticus</name>
    <name type="common">Marinobacter hydrocarbonoclasticus</name>
    <name type="synonym">Marinobacter aquaeolei</name>
    <dbReference type="NCBI Taxonomy" id="2743"/>
    <lineage>
        <taxon>Bacteria</taxon>
        <taxon>Pseudomonadati</taxon>
        <taxon>Pseudomonadota</taxon>
        <taxon>Gammaproteobacteria</taxon>
        <taxon>Pseudomonadales</taxon>
        <taxon>Marinobacteraceae</taxon>
        <taxon>Marinobacter</taxon>
    </lineage>
</organism>
<feature type="domain" description="Endonuclease GajA/Old nuclease/RecF-like AAA" evidence="2">
    <location>
        <begin position="396"/>
        <end position="478"/>
    </location>
</feature>
<feature type="domain" description="Endonuclease GajA/Old nuclease/RecF-like AAA" evidence="2">
    <location>
        <begin position="1"/>
        <end position="65"/>
    </location>
</feature>
<dbReference type="AlphaFoldDB" id="A0A1M2UTZ3"/>
<proteinExistence type="predicted"/>
<dbReference type="InterPro" id="IPR022532">
    <property type="entry name" value="DUF3696"/>
</dbReference>